<reference evidence="2 3" key="1">
    <citation type="submission" date="2021-10" db="EMBL/GenBank/DDBJ databases">
        <authorList>
            <person name="Chen M."/>
        </authorList>
    </citation>
    <scope>NUCLEOTIDE SEQUENCE [LARGE SCALE GENOMIC DNA]</scope>
    <source>
        <strain evidence="2 3">H3-26</strain>
    </source>
</reference>
<dbReference type="InterPro" id="IPR052345">
    <property type="entry name" value="Rad_response_metalloprotease"/>
</dbReference>
<evidence type="ECO:0000313" key="2">
    <source>
        <dbReference type="EMBL" id="MCB5195568.1"/>
    </source>
</evidence>
<evidence type="ECO:0000259" key="1">
    <source>
        <dbReference type="Pfam" id="PF06114"/>
    </source>
</evidence>
<dbReference type="Gene3D" id="1.10.10.2910">
    <property type="match status" value="1"/>
</dbReference>
<dbReference type="InterPro" id="IPR010359">
    <property type="entry name" value="IrrE_HExxH"/>
</dbReference>
<protein>
    <submittedName>
        <fullName evidence="2">ImmA/IrrE family metallo-endopeptidase</fullName>
    </submittedName>
</protein>
<name>A0ABS8BIL9_9NEIS</name>
<dbReference type="Proteomes" id="UP001198034">
    <property type="component" value="Unassembled WGS sequence"/>
</dbReference>
<proteinExistence type="predicted"/>
<dbReference type="PANTHER" id="PTHR43236:SF2">
    <property type="entry name" value="BLL0069 PROTEIN"/>
    <property type="match status" value="1"/>
</dbReference>
<comment type="caution">
    <text evidence="2">The sequence shown here is derived from an EMBL/GenBank/DDBJ whole genome shotgun (WGS) entry which is preliminary data.</text>
</comment>
<gene>
    <name evidence="2" type="ORF">LG219_04585</name>
</gene>
<dbReference type="Pfam" id="PF06114">
    <property type="entry name" value="Peptidase_M78"/>
    <property type="match status" value="1"/>
</dbReference>
<dbReference type="RefSeq" id="WP_226763363.1">
    <property type="nucleotide sequence ID" value="NZ_JAJAWG010000002.1"/>
</dbReference>
<feature type="domain" description="IrrE N-terminal-like" evidence="1">
    <location>
        <begin position="164"/>
        <end position="294"/>
    </location>
</feature>
<organism evidence="2 3">
    <name type="scientific">Deefgea salmonis</name>
    <dbReference type="NCBI Taxonomy" id="2875502"/>
    <lineage>
        <taxon>Bacteria</taxon>
        <taxon>Pseudomonadati</taxon>
        <taxon>Pseudomonadota</taxon>
        <taxon>Betaproteobacteria</taxon>
        <taxon>Neisseriales</taxon>
        <taxon>Chitinibacteraceae</taxon>
        <taxon>Deefgea</taxon>
    </lineage>
</organism>
<keyword evidence="3" id="KW-1185">Reference proteome</keyword>
<sequence>METIQLSPVVLEWAAAQAGYSLDELANKLSKKAPEKILDGILTNAQVIKFAKTTGTTLGYLFLDEPPSPRKLPVADFRTTIDPTPLSKDFFDTFDDIEFKQSWYRDYLMSNGVKPHQFVKKYQNTKIDISILAQEICAELDFKHEDRMSIRNAEELYSLLVNRCERIGILVFKNGVVGNNTSKHLSVSEFRGFALADEVAPTIFINGADAPAAWVFTLAHELAHIWKGNSGVSDASPISENQEERFCNAVAAEILVPTIQFKIQWDSAQSENALEKIDQTRRVFKVSNLVIARKALDLGYITYTTYNQIYNLAKQKKQTSSGGDFYATLAVRNSKLFSKQVSNLAISGAITLGQAGRLLNTNPNNVVKFYAKQNTVSV</sequence>
<dbReference type="EMBL" id="JAJAWG010000002">
    <property type="protein sequence ID" value="MCB5195568.1"/>
    <property type="molecule type" value="Genomic_DNA"/>
</dbReference>
<dbReference type="PANTHER" id="PTHR43236">
    <property type="entry name" value="ANTITOXIN HIGA1"/>
    <property type="match status" value="1"/>
</dbReference>
<evidence type="ECO:0000313" key="3">
    <source>
        <dbReference type="Proteomes" id="UP001198034"/>
    </source>
</evidence>
<accession>A0ABS8BIL9</accession>